<dbReference type="RefSeq" id="WP_380060035.1">
    <property type="nucleotide sequence ID" value="NZ_JBHSEI010000001.1"/>
</dbReference>
<evidence type="ECO:0000256" key="1">
    <source>
        <dbReference type="SAM" id="MobiDB-lite"/>
    </source>
</evidence>
<evidence type="ECO:0000313" key="3">
    <source>
        <dbReference type="Proteomes" id="UP001595952"/>
    </source>
</evidence>
<protein>
    <submittedName>
        <fullName evidence="2">Uncharacterized protein</fullName>
    </submittedName>
</protein>
<accession>A0ABV9I4A4</accession>
<evidence type="ECO:0000313" key="2">
    <source>
        <dbReference type="EMBL" id="MFC4636998.1"/>
    </source>
</evidence>
<sequence>MKALELQLPDGTPAPATDFGNVRPGTTTASREVRLVNVGDEPITDVLNLRVVQNETVAGEYRVTTGGVALTGEWQDVLAAQGGSLAPGAFVALQEAWHVPAGVTDIGADTGFLDWQYLR</sequence>
<gene>
    <name evidence="2" type="ORF">ACFO0D_01470</name>
</gene>
<comment type="caution">
    <text evidence="2">The sequence shown here is derived from an EMBL/GenBank/DDBJ whole genome shotgun (WGS) entry which is preliminary data.</text>
</comment>
<dbReference type="Proteomes" id="UP001595952">
    <property type="component" value="Unassembled WGS sequence"/>
</dbReference>
<keyword evidence="3" id="KW-1185">Reference proteome</keyword>
<name>A0ABV9I4A4_9DEIO</name>
<feature type="region of interest" description="Disordered" evidence="1">
    <location>
        <begin position="1"/>
        <end position="25"/>
    </location>
</feature>
<reference evidence="3" key="1">
    <citation type="journal article" date="2019" name="Int. J. Syst. Evol. Microbiol.">
        <title>The Global Catalogue of Microorganisms (GCM) 10K type strain sequencing project: providing services to taxonomists for standard genome sequencing and annotation.</title>
        <authorList>
            <consortium name="The Broad Institute Genomics Platform"/>
            <consortium name="The Broad Institute Genome Sequencing Center for Infectious Disease"/>
            <person name="Wu L."/>
            <person name="Ma J."/>
        </authorList>
    </citation>
    <scope>NUCLEOTIDE SEQUENCE [LARGE SCALE GENOMIC DNA]</scope>
    <source>
        <strain evidence="3">CCUG 55995</strain>
    </source>
</reference>
<organism evidence="2 3">
    <name type="scientific">Deinococcus hohokamensis</name>
    <dbReference type="NCBI Taxonomy" id="309883"/>
    <lineage>
        <taxon>Bacteria</taxon>
        <taxon>Thermotogati</taxon>
        <taxon>Deinococcota</taxon>
        <taxon>Deinococci</taxon>
        <taxon>Deinococcales</taxon>
        <taxon>Deinococcaceae</taxon>
        <taxon>Deinococcus</taxon>
    </lineage>
</organism>
<dbReference type="EMBL" id="JBHSEI010000001">
    <property type="protein sequence ID" value="MFC4636998.1"/>
    <property type="molecule type" value="Genomic_DNA"/>
</dbReference>
<proteinExistence type="predicted"/>